<dbReference type="Proteomes" id="UP000006073">
    <property type="component" value="Unassembled WGS sequence"/>
</dbReference>
<gene>
    <name evidence="1" type="ORF">A33Q_2057</name>
</gene>
<evidence type="ECO:0000313" key="1">
    <source>
        <dbReference type="EMBL" id="EOZ96747.1"/>
    </source>
</evidence>
<sequence>MDDVNEIENHPVFSNLLFAGEYALVQFFTKIPEDQLKAFKAKSEQYFNLPEYKEAFRKYVKPCYILVKNGQQIGVINELPVNGNIEFLDKEGAIYINDNISPEVERDYNVFYKLKIEE</sequence>
<evidence type="ECO:0000313" key="2">
    <source>
        <dbReference type="Proteomes" id="UP000006073"/>
    </source>
</evidence>
<keyword evidence="2" id="KW-1185">Reference proteome</keyword>
<organism evidence="1 2">
    <name type="scientific">Indibacter alkaliphilus (strain CCUG 57479 / KCTC 22604 / LW1)</name>
    <dbReference type="NCBI Taxonomy" id="1189612"/>
    <lineage>
        <taxon>Bacteria</taxon>
        <taxon>Pseudomonadati</taxon>
        <taxon>Bacteroidota</taxon>
        <taxon>Cytophagia</taxon>
        <taxon>Cytophagales</taxon>
        <taxon>Cyclobacteriaceae</taxon>
    </lineage>
</organism>
<name>S2DC31_INDAL</name>
<comment type="caution">
    <text evidence="1">The sequence shown here is derived from an EMBL/GenBank/DDBJ whole genome shotgun (WGS) entry which is preliminary data.</text>
</comment>
<protein>
    <submittedName>
        <fullName evidence="1">Uncharacterized protein</fullName>
    </submittedName>
</protein>
<dbReference type="AlphaFoldDB" id="S2DC31"/>
<reference evidence="1 2" key="1">
    <citation type="journal article" date="2013" name="Genome Announc.">
        <title>Draft Genome Sequence of Indibacter alkaliphilus Strain LW1T, Isolated from Lonar Lake, a Haloalkaline Lake in the Buldana District of Maharashtra, India.</title>
        <authorList>
            <person name="Singh A."/>
            <person name="Kumar Jangir P."/>
            <person name="Sharma R."/>
            <person name="Singh A."/>
            <person name="Kumar Pinnaka A."/>
            <person name="Shivaji S."/>
        </authorList>
    </citation>
    <scope>NUCLEOTIDE SEQUENCE [LARGE SCALE GENOMIC DNA]</scope>
    <source>
        <strain evidence="2">CCUG 57479 / KCTC 22604 / LW1</strain>
    </source>
</reference>
<dbReference type="STRING" id="1189612.A33Q_2057"/>
<accession>S2DC31</accession>
<dbReference type="EMBL" id="ALWO02000032">
    <property type="protein sequence ID" value="EOZ96747.1"/>
    <property type="molecule type" value="Genomic_DNA"/>
</dbReference>
<proteinExistence type="predicted"/>
<dbReference type="eggNOG" id="ENOG5033PMD">
    <property type="taxonomic scope" value="Bacteria"/>
</dbReference>